<organism evidence="3 4">
    <name type="scientific">Sistotremastrum suecicum HHB10207 ss-3</name>
    <dbReference type="NCBI Taxonomy" id="1314776"/>
    <lineage>
        <taxon>Eukaryota</taxon>
        <taxon>Fungi</taxon>
        <taxon>Dikarya</taxon>
        <taxon>Basidiomycota</taxon>
        <taxon>Agaricomycotina</taxon>
        <taxon>Agaricomycetes</taxon>
        <taxon>Sistotremastrales</taxon>
        <taxon>Sistotremastraceae</taxon>
        <taxon>Sistotremastrum</taxon>
    </lineage>
</organism>
<evidence type="ECO:0000259" key="2">
    <source>
        <dbReference type="Pfam" id="PF22596"/>
    </source>
</evidence>
<dbReference type="InterPro" id="IPR036375">
    <property type="entry name" value="Hemopexin-like_dom_sf"/>
</dbReference>
<dbReference type="STRING" id="1314776.A0A166DGT9"/>
<evidence type="ECO:0000313" key="3">
    <source>
        <dbReference type="EMBL" id="KZT38512.1"/>
    </source>
</evidence>
<dbReference type="SUPFAM" id="SSF50923">
    <property type="entry name" value="Hemopexin-like domain"/>
    <property type="match status" value="1"/>
</dbReference>
<dbReference type="OrthoDB" id="6845681at2759"/>
<dbReference type="Gene3D" id="3.90.210.10">
    <property type="entry name" value="Heat-Labile Enterotoxin, subunit A"/>
    <property type="match status" value="1"/>
</dbReference>
<gene>
    <name evidence="3" type="ORF">SISSUDRAFT_1061963</name>
</gene>
<feature type="domain" description="Pierisin-like" evidence="2">
    <location>
        <begin position="62"/>
        <end position="203"/>
    </location>
</feature>
<keyword evidence="4" id="KW-1185">Reference proteome</keyword>
<protein>
    <recommendedName>
        <fullName evidence="2">Pierisin-like domain-containing protein</fullName>
    </recommendedName>
</protein>
<accession>A0A166DGT9</accession>
<feature type="repeat" description="Hemopexin" evidence="1">
    <location>
        <begin position="342"/>
        <end position="394"/>
    </location>
</feature>
<reference evidence="3 4" key="1">
    <citation type="journal article" date="2016" name="Mol. Biol. Evol.">
        <title>Comparative Genomics of Early-Diverging Mushroom-Forming Fungi Provides Insights into the Origins of Lignocellulose Decay Capabilities.</title>
        <authorList>
            <person name="Nagy L.G."/>
            <person name="Riley R."/>
            <person name="Tritt A."/>
            <person name="Adam C."/>
            <person name="Daum C."/>
            <person name="Floudas D."/>
            <person name="Sun H."/>
            <person name="Yadav J.S."/>
            <person name="Pangilinan J."/>
            <person name="Larsson K.H."/>
            <person name="Matsuura K."/>
            <person name="Barry K."/>
            <person name="Labutti K."/>
            <person name="Kuo R."/>
            <person name="Ohm R.A."/>
            <person name="Bhattacharya S.S."/>
            <person name="Shirouzu T."/>
            <person name="Yoshinaga Y."/>
            <person name="Martin F.M."/>
            <person name="Grigoriev I.V."/>
            <person name="Hibbett D.S."/>
        </authorList>
    </citation>
    <scope>NUCLEOTIDE SEQUENCE [LARGE SCALE GENOMIC DNA]</scope>
    <source>
        <strain evidence="3 4">HHB10207 ss-3</strain>
    </source>
</reference>
<proteinExistence type="predicted"/>
<name>A0A166DGT9_9AGAM</name>
<dbReference type="EMBL" id="KV428062">
    <property type="protein sequence ID" value="KZT38512.1"/>
    <property type="molecule type" value="Genomic_DNA"/>
</dbReference>
<sequence>MSSAFFDTSTIEWFRDPKYSGKVTDVIAAANIQMKPTTLIFRPNTLYDAVADAQTDVSGERLLRWDDRTPETIFRDGFQPRIQPAPGDFKTKESAFDLRLYVNDNIESVFVSTARYYRNKDKKLLRVKPIEGTSKPKETYFEYEIFGYGGIDVNFVLGPHILQYEHEIAFPGGIQPRFIRSAREYHRASKTITPVAMHFNPRFGVVEVPSGREVALTKLPTPFLVPGRTTTYYPIGAASGNFFSTQVDHSLNWDNLMHGPLPVLDNPNDYPPEDYEGIPDPDIKFALPFTCVSSFLDPYKPDTAYFFCWNQFVHIKAESGGTNEVAPQPIVEGWRSLVKSNFGSVDAIFPNPNATNQYFFFFREKCALVQIDAKNPKDIVITPPKAIADYWPSLYQAGFTTVDAVVPLLGKTNEAYVFSGANYVRISIQNDVLDPPNASIVYGPKKFWNEWPSLQTAQFHQINNILPHPTDKNQAYFFSGNSYALIHFEAVLKKDYIVEGPKLVYEEWPSLHKALFW</sequence>
<evidence type="ECO:0000256" key="1">
    <source>
        <dbReference type="PROSITE-ProRule" id="PRU01011"/>
    </source>
</evidence>
<dbReference type="Pfam" id="PF22596">
    <property type="entry name" value="Scabin-like"/>
    <property type="match status" value="1"/>
</dbReference>
<dbReference type="InterPro" id="IPR018487">
    <property type="entry name" value="Hemopexin-like_repeat"/>
</dbReference>
<dbReference type="SUPFAM" id="SSF56399">
    <property type="entry name" value="ADP-ribosylation"/>
    <property type="match status" value="1"/>
</dbReference>
<dbReference type="AlphaFoldDB" id="A0A166DGT9"/>
<dbReference type="Gene3D" id="2.110.10.10">
    <property type="entry name" value="Hemopexin-like domain"/>
    <property type="match status" value="2"/>
</dbReference>
<dbReference type="InterPro" id="IPR054695">
    <property type="entry name" value="Pierisin-like_dom"/>
</dbReference>
<dbReference type="Proteomes" id="UP000076798">
    <property type="component" value="Unassembled WGS sequence"/>
</dbReference>
<evidence type="ECO:0000313" key="4">
    <source>
        <dbReference type="Proteomes" id="UP000076798"/>
    </source>
</evidence>
<dbReference type="PROSITE" id="PS51642">
    <property type="entry name" value="HEMOPEXIN_2"/>
    <property type="match status" value="1"/>
</dbReference>